<feature type="compositionally biased region" description="Basic residues" evidence="1">
    <location>
        <begin position="457"/>
        <end position="468"/>
    </location>
</feature>
<feature type="compositionally biased region" description="Low complexity" evidence="1">
    <location>
        <begin position="133"/>
        <end position="145"/>
    </location>
</feature>
<organism evidence="2 3">
    <name type="scientific">Sphagnurus paluster</name>
    <dbReference type="NCBI Taxonomy" id="117069"/>
    <lineage>
        <taxon>Eukaryota</taxon>
        <taxon>Fungi</taxon>
        <taxon>Dikarya</taxon>
        <taxon>Basidiomycota</taxon>
        <taxon>Agaricomycotina</taxon>
        <taxon>Agaricomycetes</taxon>
        <taxon>Agaricomycetidae</taxon>
        <taxon>Agaricales</taxon>
        <taxon>Tricholomatineae</taxon>
        <taxon>Lyophyllaceae</taxon>
        <taxon>Sphagnurus</taxon>
    </lineage>
</organism>
<feature type="compositionally biased region" description="Basic and acidic residues" evidence="1">
    <location>
        <begin position="368"/>
        <end position="387"/>
    </location>
</feature>
<feature type="compositionally biased region" description="Low complexity" evidence="1">
    <location>
        <begin position="1149"/>
        <end position="1159"/>
    </location>
</feature>
<feature type="compositionally biased region" description="Basic and acidic residues" evidence="1">
    <location>
        <begin position="879"/>
        <end position="901"/>
    </location>
</feature>
<comment type="caution">
    <text evidence="2">The sequence shown here is derived from an EMBL/GenBank/DDBJ whole genome shotgun (WGS) entry which is preliminary data.</text>
</comment>
<feature type="compositionally biased region" description="Low complexity" evidence="1">
    <location>
        <begin position="274"/>
        <end position="284"/>
    </location>
</feature>
<protein>
    <submittedName>
        <fullName evidence="2">Uncharacterized protein</fullName>
    </submittedName>
</protein>
<feature type="compositionally biased region" description="Low complexity" evidence="1">
    <location>
        <begin position="683"/>
        <end position="702"/>
    </location>
</feature>
<accession>A0A9P7FX95</accession>
<feature type="compositionally biased region" description="Low complexity" evidence="1">
    <location>
        <begin position="500"/>
        <end position="509"/>
    </location>
</feature>
<evidence type="ECO:0000256" key="1">
    <source>
        <dbReference type="SAM" id="MobiDB-lite"/>
    </source>
</evidence>
<feature type="compositionally biased region" description="Basic and acidic residues" evidence="1">
    <location>
        <begin position="147"/>
        <end position="158"/>
    </location>
</feature>
<reference evidence="2" key="2">
    <citation type="submission" date="2021-10" db="EMBL/GenBank/DDBJ databases">
        <title>Phylogenomics reveals ancestral predisposition of the termite-cultivated fungus Termitomyces towards a domesticated lifestyle.</title>
        <authorList>
            <person name="Auxier B."/>
            <person name="Grum-Grzhimaylo A."/>
            <person name="Cardenas M.E."/>
            <person name="Lodge J.D."/>
            <person name="Laessoe T."/>
            <person name="Pedersen O."/>
            <person name="Smith M.E."/>
            <person name="Kuyper T.W."/>
            <person name="Franco-Molano E.A."/>
            <person name="Baroni T.J."/>
            <person name="Aanen D.K."/>
        </authorList>
    </citation>
    <scope>NUCLEOTIDE SEQUENCE</scope>
    <source>
        <strain evidence="2">D49</strain>
    </source>
</reference>
<feature type="compositionally biased region" description="Low complexity" evidence="1">
    <location>
        <begin position="432"/>
        <end position="456"/>
    </location>
</feature>
<keyword evidence="3" id="KW-1185">Reference proteome</keyword>
<evidence type="ECO:0000313" key="3">
    <source>
        <dbReference type="Proteomes" id="UP000717328"/>
    </source>
</evidence>
<sequence>MPPRPAPLSKSKHSANRLSAVYIGSGNSPSYNAFNGSPSNLPDLPEPPSPGASSTGSGLPSPPATNSTGSGSTTDDPQAIASLNERPLSFETSGSSSSTGGGLSNLKDLGMGSSSGGVMLKGPPSQTRALHRSASSISSISSTISRPGERLSIFEERLPPGANDDDGDGDGDDTARFELRRSLDAGASNENTRAIQRAHSLTQRNRMVIDKLAGYPRTGTPSRSSNSGSSTTSSRLSRRPTSSSSSALAQSHEEHSPSAHYDPRSGSETERESTSAQSHHSSSSKSHRSTTAYNHSTIGASGSGTHQRTLSYAQTQATPRAKTPPTYRRTRVPSAPSSPLQIRNEVSNGSGESSPSRRRKRVSLASGEEERGTARIREQERDREREGILGSTRRRGSPGPSLGSARRRAALPLEFRSPDPENEQEPQTPLRAPSMVYTTSSSSSSSVAPPSAATTSRLHRSSTLRIHSHSHDLTTSSRRGGGTFTPVMGMSEYRERKQSLRGGSAESALAGGGGGRTLVGEGLRAAGLSPTRRRAQHRLSLGGAREEVGWESEEDPDHDDHGHGNTRRRDTAVGSGAARAATSMADYRYLGREGDGEHYTYPDEENEQDRRRALRNSKSAVGPLRLREEPSLTRDHDRSLARDTLDLPERAPSALNRYGTLTRAHMLQDSHRQSPSPFGSRRLPTQTLPPQQQPQTPNTGQQNLEHTRLLVESLAMFEGHIARSSLGGGGAAGELVRGAQAVVGSVERLNEMLRYGTARAVEEQVDAEVDAVSGQGRETISDVWGRVGQEYREGLRVSDELVRALTGLLLGVGKTVRDLAGSEGSGVHGRSVSLDEEGLGLLGGRRRGSMSPDVVLGRGVTVTRATSNSSGGGSANGRRSVDPRRSAEPSRVESLRDDVTRRLAARADSALGGPRPPSAFNTLDQRVLDTPSPLGVPASASRHLATGSGNTTRRLFMPREQREMQQNSSTPSGRPMPTIHSQETLYGEYEPSPTPASRINQGTLDRSRTLPSLNIPKPLPSLPSESLRRNQSLSNNQSRDTIRDKDHDRRKASVTSIQTIRAASTSTSPFPPSLTTPSNATTAITPTTVSTTHTPERTSFPSLPRLDSEGDRSTRTSGPTFSRPSTVSVSALNGLQQQDLEIQRRRTESSTSSGAEPSTSVPPARRGIERVQSGSETERPPPAMRQTLGRMGRASLDHSEQAGAPRNSTVHAADRSAALAARGGGGGGGSMLPPMNTERRRERRRTVTDIWPNEKK</sequence>
<feature type="compositionally biased region" description="Polar residues" evidence="1">
    <location>
        <begin position="292"/>
        <end position="318"/>
    </location>
</feature>
<feature type="compositionally biased region" description="Basic and acidic residues" evidence="1">
    <location>
        <begin position="251"/>
        <end position="273"/>
    </location>
</feature>
<feature type="compositionally biased region" description="Basic and acidic residues" evidence="1">
    <location>
        <begin position="1040"/>
        <end position="1051"/>
    </location>
</feature>
<gene>
    <name evidence="2" type="ORF">H0H81_009407</name>
</gene>
<dbReference type="AlphaFoldDB" id="A0A9P7FX95"/>
<feature type="compositionally biased region" description="Polar residues" evidence="1">
    <location>
        <begin position="25"/>
        <end position="40"/>
    </location>
</feature>
<name>A0A9P7FX95_9AGAR</name>
<dbReference type="OrthoDB" id="3358078at2759"/>
<feature type="region of interest" description="Disordered" evidence="1">
    <location>
        <begin position="1007"/>
        <end position="1256"/>
    </location>
</feature>
<reference evidence="2" key="1">
    <citation type="submission" date="2021-02" db="EMBL/GenBank/DDBJ databases">
        <authorList>
            <person name="Nieuwenhuis M."/>
            <person name="Van De Peppel L.J.J."/>
        </authorList>
    </citation>
    <scope>NUCLEOTIDE SEQUENCE</scope>
    <source>
        <strain evidence="2">D49</strain>
    </source>
</reference>
<feature type="region of interest" description="Disordered" evidence="1">
    <location>
        <begin position="593"/>
        <end position="652"/>
    </location>
</feature>
<feature type="compositionally biased region" description="Low complexity" evidence="1">
    <location>
        <begin position="217"/>
        <end position="246"/>
    </location>
</feature>
<dbReference type="Proteomes" id="UP000717328">
    <property type="component" value="Unassembled WGS sequence"/>
</dbReference>
<evidence type="ECO:0000313" key="2">
    <source>
        <dbReference type="EMBL" id="KAG5638856.1"/>
    </source>
</evidence>
<feature type="compositionally biased region" description="Basic and acidic residues" evidence="1">
    <location>
        <begin position="558"/>
        <end position="571"/>
    </location>
</feature>
<proteinExistence type="predicted"/>
<feature type="compositionally biased region" description="Polar residues" evidence="1">
    <location>
        <begin position="1115"/>
        <end position="1140"/>
    </location>
</feature>
<feature type="compositionally biased region" description="Polar residues" evidence="1">
    <location>
        <begin position="188"/>
        <end position="205"/>
    </location>
</feature>
<feature type="compositionally biased region" description="Low complexity" evidence="1">
    <location>
        <begin position="51"/>
        <end position="77"/>
    </location>
</feature>
<feature type="region of interest" description="Disordered" evidence="1">
    <location>
        <begin position="1"/>
        <end position="580"/>
    </location>
</feature>
<feature type="compositionally biased region" description="Polar residues" evidence="1">
    <location>
        <begin position="335"/>
        <end position="354"/>
    </location>
</feature>
<feature type="compositionally biased region" description="Polar residues" evidence="1">
    <location>
        <begin position="1029"/>
        <end position="1039"/>
    </location>
</feature>
<feature type="compositionally biased region" description="Basic and acidic residues" evidence="1">
    <location>
        <begin position="173"/>
        <end position="183"/>
    </location>
</feature>
<feature type="compositionally biased region" description="Low complexity" evidence="1">
    <location>
        <begin position="1075"/>
        <end position="1099"/>
    </location>
</feature>
<dbReference type="EMBL" id="JABCKI010005741">
    <property type="protein sequence ID" value="KAG5638856.1"/>
    <property type="molecule type" value="Genomic_DNA"/>
</dbReference>
<feature type="compositionally biased region" description="Basic and acidic residues" evidence="1">
    <location>
        <begin position="625"/>
        <end position="649"/>
    </location>
</feature>
<feature type="region of interest" description="Disordered" evidence="1">
    <location>
        <begin position="841"/>
        <end position="979"/>
    </location>
</feature>
<feature type="compositionally biased region" description="Acidic residues" evidence="1">
    <location>
        <begin position="163"/>
        <end position="172"/>
    </location>
</feature>
<feature type="compositionally biased region" description="Polar residues" evidence="1">
    <location>
        <begin position="1053"/>
        <end position="1063"/>
    </location>
</feature>
<feature type="region of interest" description="Disordered" evidence="1">
    <location>
        <begin position="667"/>
        <end position="702"/>
    </location>
</feature>